<dbReference type="GO" id="GO:0016747">
    <property type="term" value="F:acyltransferase activity, transferring groups other than amino-acyl groups"/>
    <property type="evidence" value="ECO:0007669"/>
    <property type="project" value="InterPro"/>
</dbReference>
<dbReference type="PANTHER" id="PTHR13170">
    <property type="entry name" value="O-GLCNACASE"/>
    <property type="match status" value="1"/>
</dbReference>
<evidence type="ECO:0000313" key="3">
    <source>
        <dbReference type="EMBL" id="SFB96659.1"/>
    </source>
</evidence>
<dbReference type="InterPro" id="IPR051822">
    <property type="entry name" value="Glycosyl_Hydrolase_84"/>
</dbReference>
<dbReference type="PANTHER" id="PTHR13170:SF16">
    <property type="entry name" value="PROTEIN O-GLCNACASE"/>
    <property type="match status" value="1"/>
</dbReference>
<gene>
    <name evidence="3" type="ORF">SAMN05421773_101669</name>
</gene>
<name>A0A1I1FB00_9ACTN</name>
<dbReference type="Pfam" id="PF00583">
    <property type="entry name" value="Acetyltransf_1"/>
    <property type="match status" value="1"/>
</dbReference>
<feature type="compositionally biased region" description="Pro residues" evidence="1">
    <location>
        <begin position="1"/>
        <end position="22"/>
    </location>
</feature>
<dbReference type="PROSITE" id="PS51186">
    <property type="entry name" value="GNAT"/>
    <property type="match status" value="1"/>
</dbReference>
<dbReference type="OrthoDB" id="8593648at2"/>
<feature type="domain" description="N-acetyltransferase" evidence="2">
    <location>
        <begin position="21"/>
        <end position="222"/>
    </location>
</feature>
<keyword evidence="3" id="KW-0808">Transferase</keyword>
<dbReference type="CDD" id="cd04301">
    <property type="entry name" value="NAT_SF"/>
    <property type="match status" value="1"/>
</dbReference>
<protein>
    <submittedName>
        <fullName evidence="3">Acetyltransferase (GNAT) family protein</fullName>
    </submittedName>
</protein>
<dbReference type="InterPro" id="IPR000182">
    <property type="entry name" value="GNAT_dom"/>
</dbReference>
<accession>A0A1I1FB00</accession>
<evidence type="ECO:0000256" key="1">
    <source>
        <dbReference type="SAM" id="MobiDB-lite"/>
    </source>
</evidence>
<evidence type="ECO:0000313" key="4">
    <source>
        <dbReference type="Proteomes" id="UP000199207"/>
    </source>
</evidence>
<proteinExistence type="predicted"/>
<dbReference type="STRING" id="910347.SAMN05421773_101669"/>
<dbReference type="SUPFAM" id="SSF55729">
    <property type="entry name" value="Acyl-CoA N-acyltransferases (Nat)"/>
    <property type="match status" value="1"/>
</dbReference>
<organism evidence="3 4">
    <name type="scientific">Streptomyces aidingensis</name>
    <dbReference type="NCBI Taxonomy" id="910347"/>
    <lineage>
        <taxon>Bacteria</taxon>
        <taxon>Bacillati</taxon>
        <taxon>Actinomycetota</taxon>
        <taxon>Actinomycetes</taxon>
        <taxon>Kitasatosporales</taxon>
        <taxon>Streptomycetaceae</taxon>
        <taxon>Streptomyces</taxon>
    </lineage>
</organism>
<reference evidence="3 4" key="1">
    <citation type="submission" date="2016-10" db="EMBL/GenBank/DDBJ databases">
        <authorList>
            <person name="de Groot N.N."/>
        </authorList>
    </citation>
    <scope>NUCLEOTIDE SEQUENCE [LARGE SCALE GENOMIC DNA]</scope>
    <source>
        <strain evidence="3 4">CGMCC 4.5739</strain>
    </source>
</reference>
<dbReference type="Proteomes" id="UP000199207">
    <property type="component" value="Unassembled WGS sequence"/>
</dbReference>
<dbReference type="AlphaFoldDB" id="A0A1I1FB00"/>
<evidence type="ECO:0000259" key="2">
    <source>
        <dbReference type="PROSITE" id="PS51186"/>
    </source>
</evidence>
<sequence>MTPPSAPSEPSPPPAAPRPPVTVRPFRPGDREAMADICIRTGHIGGDARPHYRDPGVLPVLFALPYAEFDPGLVFVADNGERAIGYIVGTEDSTVHFRRLRDQWLPLFAGRYPQPELPAADPDSHLADLLHHAERMLPTELVGDYPAHLHIDLLPEGQGRGLGRKLMETYLDALRARRVPGVHLGMSPENTRARGFYDRLGFRELRAPGPGEPTLYLGMRLA</sequence>
<feature type="region of interest" description="Disordered" evidence="1">
    <location>
        <begin position="1"/>
        <end position="27"/>
    </location>
</feature>
<dbReference type="InterPro" id="IPR016181">
    <property type="entry name" value="Acyl_CoA_acyltransferase"/>
</dbReference>
<dbReference type="RefSeq" id="WP_093837036.1">
    <property type="nucleotide sequence ID" value="NZ_FOLM01000001.1"/>
</dbReference>
<dbReference type="Gene3D" id="3.40.630.30">
    <property type="match status" value="1"/>
</dbReference>
<dbReference type="EMBL" id="FOLM01000001">
    <property type="protein sequence ID" value="SFB96659.1"/>
    <property type="molecule type" value="Genomic_DNA"/>
</dbReference>
<keyword evidence="4" id="KW-1185">Reference proteome</keyword>